<evidence type="ECO:0000313" key="3">
    <source>
        <dbReference type="Proteomes" id="UP000249915"/>
    </source>
</evidence>
<evidence type="ECO:0000313" key="2">
    <source>
        <dbReference type="EMBL" id="PXY32845.1"/>
    </source>
</evidence>
<dbReference type="PANTHER" id="PTHR36221:SF1">
    <property type="entry name" value="DUF742 DOMAIN-CONTAINING PROTEIN"/>
    <property type="match status" value="1"/>
</dbReference>
<comment type="caution">
    <text evidence="2">The sequence shown here is derived from an EMBL/GenBank/DDBJ whole genome shotgun (WGS) entry which is preliminary data.</text>
</comment>
<dbReference type="PANTHER" id="PTHR36221">
    <property type="entry name" value="DUF742 DOMAIN-CONTAINING PROTEIN"/>
    <property type="match status" value="1"/>
</dbReference>
<name>A0A2V4BBS8_9PSEU</name>
<dbReference type="InterPro" id="IPR007995">
    <property type="entry name" value="DUF742"/>
</dbReference>
<gene>
    <name evidence="2" type="ORF">BAY60_09620</name>
</gene>
<reference evidence="2 3" key="1">
    <citation type="submission" date="2016-07" db="EMBL/GenBank/DDBJ databases">
        <title>Draft genome sequence of Prauserella muralis DSM 45305, isolated from a mould-covered wall in an indoor environment.</title>
        <authorList>
            <person name="Ruckert C."/>
            <person name="Albersmeier A."/>
            <person name="Jiang C.-L."/>
            <person name="Jiang Y."/>
            <person name="Kalinowski J."/>
            <person name="Schneider O."/>
            <person name="Winkler A."/>
            <person name="Zotchev S.B."/>
        </authorList>
    </citation>
    <scope>NUCLEOTIDE SEQUENCE [LARGE SCALE GENOMIC DNA]</scope>
    <source>
        <strain evidence="2 3">DSM 45305</strain>
    </source>
</reference>
<sequence>MIREAVDSEDPDRLYTVTGGRSRADEPDLDLVTLIVSETDPVPGMQSEHVRILRTCRYPTAVVELASELNLPVSVVKILVSDLLGSGHVSARHPSSPRASAQLPDAAFLKKVLVGLHNL</sequence>
<keyword evidence="3" id="KW-1185">Reference proteome</keyword>
<dbReference type="OrthoDB" id="3390328at2"/>
<organism evidence="2 3">
    <name type="scientific">Prauserella muralis</name>
    <dbReference type="NCBI Taxonomy" id="588067"/>
    <lineage>
        <taxon>Bacteria</taxon>
        <taxon>Bacillati</taxon>
        <taxon>Actinomycetota</taxon>
        <taxon>Actinomycetes</taxon>
        <taxon>Pseudonocardiales</taxon>
        <taxon>Pseudonocardiaceae</taxon>
        <taxon>Prauserella</taxon>
    </lineage>
</organism>
<proteinExistence type="predicted"/>
<protein>
    <recommendedName>
        <fullName evidence="4">DUF742 domain-containing protein</fullName>
    </recommendedName>
</protein>
<dbReference type="EMBL" id="MASW01000001">
    <property type="protein sequence ID" value="PXY32845.1"/>
    <property type="molecule type" value="Genomic_DNA"/>
</dbReference>
<dbReference type="AlphaFoldDB" id="A0A2V4BBS8"/>
<dbReference type="Pfam" id="PF05331">
    <property type="entry name" value="DUF742"/>
    <property type="match status" value="1"/>
</dbReference>
<evidence type="ECO:0008006" key="4">
    <source>
        <dbReference type="Google" id="ProtNLM"/>
    </source>
</evidence>
<evidence type="ECO:0000256" key="1">
    <source>
        <dbReference type="SAM" id="MobiDB-lite"/>
    </source>
</evidence>
<dbReference type="RefSeq" id="WP_112280860.1">
    <property type="nucleotide sequence ID" value="NZ_MASW01000001.1"/>
</dbReference>
<dbReference type="Proteomes" id="UP000249915">
    <property type="component" value="Unassembled WGS sequence"/>
</dbReference>
<feature type="region of interest" description="Disordered" evidence="1">
    <location>
        <begin position="1"/>
        <end position="23"/>
    </location>
</feature>
<accession>A0A2V4BBS8</accession>